<reference evidence="1 2" key="1">
    <citation type="journal article" date="2015" name="PLoS Negl. Trop. Dis.">
        <title>Distribution of Plasmids in Distinct Leptospira Pathogenic Species.</title>
        <authorList>
            <person name="Wang Y."/>
            <person name="Zhuang X."/>
            <person name="Zhong Y."/>
            <person name="Zhang C."/>
            <person name="Zhang Y."/>
            <person name="Zeng L."/>
            <person name="Zhu Y."/>
            <person name="He P."/>
            <person name="Dong K."/>
            <person name="Pal U."/>
            <person name="Guo X."/>
            <person name="Qin J."/>
        </authorList>
    </citation>
    <scope>NUCLEOTIDE SEQUENCE [LARGE SCALE GENOMIC DNA]</scope>
    <source>
        <strain evidence="1 2">56604</strain>
    </source>
</reference>
<gene>
    <name evidence="1" type="ORF">LBBP_02537</name>
</gene>
<dbReference type="SUPFAM" id="SSF63829">
    <property type="entry name" value="Calcium-dependent phosphotriesterase"/>
    <property type="match status" value="1"/>
</dbReference>
<proteinExistence type="predicted"/>
<name>A0A0S2ISX7_LEPBO</name>
<protein>
    <submittedName>
        <fullName evidence="1">Uncharacterized protein</fullName>
    </submittedName>
</protein>
<dbReference type="Proteomes" id="UP000058857">
    <property type="component" value="Chromosome 1"/>
</dbReference>
<dbReference type="AlphaFoldDB" id="A0A0S2ISX7"/>
<evidence type="ECO:0000313" key="1">
    <source>
        <dbReference type="EMBL" id="ALO26768.1"/>
    </source>
</evidence>
<sequence>MEGSNVSFLGFDPDISKLRNQTMEKSMLFEDSKKTLLVFNILFLVGSISCKQSSEDNSMMTAVLTAISQPNSGAVTSAKEPAVAHTVAPGSIDSTDFDPNADVPLPVGDDDGMVTIPTSASVDATGNVYISGVTYLAGQDYKGWIKKFAPNGIEDVTNWNKEFTMGHNGGIYTAAQRVAISPTDGAIYVGGTTQPVFNSSQNHFWIKKFSSNGVESTVNWNKDFANMILNDITVGSDGTIFATVKNYNVIGGESQVLKFFSDGTEMTQNAWDGISDVFLPVSTRRTNVASKSEKIFYLIDNTTVSGVTTARVKKVDMNGAASLSWERQFSMGYQGGAQGWVYDAFSINGNLYVSSTTYLSHAVGTPQKPRVVVKKYTSTGTESWTQELNLGSLPAPTCILSNGNNGIFVSGYAADPIVGDKGWLKKFSDAGVEDSTNWDKTFAGNAYTAAKSTVVDSNGNVYVIGGTLDGDGSIKKFSNIGAEIFTQTWD</sequence>
<evidence type="ECO:0000313" key="2">
    <source>
        <dbReference type="Proteomes" id="UP000058857"/>
    </source>
</evidence>
<organism evidence="1">
    <name type="scientific">Leptospira borgpetersenii serovar Ballum</name>
    <dbReference type="NCBI Taxonomy" id="280505"/>
    <lineage>
        <taxon>Bacteria</taxon>
        <taxon>Pseudomonadati</taxon>
        <taxon>Spirochaetota</taxon>
        <taxon>Spirochaetia</taxon>
        <taxon>Leptospirales</taxon>
        <taxon>Leptospiraceae</taxon>
        <taxon>Leptospira</taxon>
    </lineage>
</organism>
<accession>A0A0S2ISX7</accession>
<dbReference type="EMBL" id="CP012029">
    <property type="protein sequence ID" value="ALO26768.1"/>
    <property type="molecule type" value="Genomic_DNA"/>
</dbReference>
<dbReference type="PATRIC" id="fig|280505.15.peg.2481"/>